<dbReference type="EMBL" id="BPPX01000012">
    <property type="protein sequence ID" value="GJC83678.1"/>
    <property type="molecule type" value="Genomic_DNA"/>
</dbReference>
<keyword evidence="2" id="KW-0175">Coiled coil</keyword>
<evidence type="ECO:0000313" key="5">
    <source>
        <dbReference type="EMBL" id="GJC83678.1"/>
    </source>
</evidence>
<feature type="domain" description="DUF7791" evidence="4">
    <location>
        <begin position="541"/>
        <end position="679"/>
    </location>
</feature>
<dbReference type="Pfam" id="PF25053">
    <property type="entry name" value="DUF7791"/>
    <property type="match status" value="1"/>
</dbReference>
<evidence type="ECO:0008006" key="7">
    <source>
        <dbReference type="Google" id="ProtNLM"/>
    </source>
</evidence>
<dbReference type="Gene3D" id="3.40.50.300">
    <property type="entry name" value="P-loop containing nucleotide triphosphate hydrolases"/>
    <property type="match status" value="1"/>
</dbReference>
<evidence type="ECO:0000313" key="6">
    <source>
        <dbReference type="Proteomes" id="UP001055172"/>
    </source>
</evidence>
<organism evidence="5 6">
    <name type="scientific">Colletotrichum liriopes</name>
    <dbReference type="NCBI Taxonomy" id="708192"/>
    <lineage>
        <taxon>Eukaryota</taxon>
        <taxon>Fungi</taxon>
        <taxon>Dikarya</taxon>
        <taxon>Ascomycota</taxon>
        <taxon>Pezizomycotina</taxon>
        <taxon>Sordariomycetes</taxon>
        <taxon>Hypocreomycetidae</taxon>
        <taxon>Glomerellales</taxon>
        <taxon>Glomerellaceae</taxon>
        <taxon>Colletotrichum</taxon>
        <taxon>Colletotrichum spaethianum species complex</taxon>
    </lineage>
</organism>
<reference evidence="5 6" key="1">
    <citation type="submission" date="2021-07" db="EMBL/GenBank/DDBJ databases">
        <title>Genome data of Colletotrichum spaethianum.</title>
        <authorList>
            <person name="Utami Y.D."/>
            <person name="Hiruma K."/>
        </authorList>
    </citation>
    <scope>NUCLEOTIDE SEQUENCE [LARGE SCALE GENOMIC DNA]</scope>
    <source>
        <strain evidence="5 6">MAFF 242679</strain>
    </source>
</reference>
<dbReference type="AlphaFoldDB" id="A0AA37GP50"/>
<comment type="caution">
    <text evidence="5">The sequence shown here is derived from an EMBL/GenBank/DDBJ whole genome shotgun (WGS) entry which is preliminary data.</text>
</comment>
<dbReference type="SUPFAM" id="SSF52540">
    <property type="entry name" value="P-loop containing nucleoside triphosphate hydrolases"/>
    <property type="match status" value="1"/>
</dbReference>
<evidence type="ECO:0000256" key="2">
    <source>
        <dbReference type="SAM" id="Coils"/>
    </source>
</evidence>
<accession>A0AA37GP50</accession>
<keyword evidence="1" id="KW-0677">Repeat</keyword>
<evidence type="ECO:0000259" key="4">
    <source>
        <dbReference type="Pfam" id="PF25053"/>
    </source>
</evidence>
<dbReference type="Pfam" id="PF24883">
    <property type="entry name" value="NPHP3_N"/>
    <property type="match status" value="1"/>
</dbReference>
<sequence length="952" mass="109992">MTELVAIGLASNLLQFAEFGTKLFILARESYKSGSIGERDALEAEAGRLLRVSQEIRDLCKGDDTSTLRSELRAAAKECDETARTLIEYLRALQKGVKDQKKVYNRIWASLSDALRHMSHAGETKNLERKLEKVQTKLRVYLAAASAREQATILRIVKNLEDQNAKLETRTTERLEDMANKIETATEALRNQQADEFSEHVARYKKEMYEFGEEMNRTERKQRILQGLQFNQMKDRQDKILPEHETTFNWVFEEENTKFPQWLESQGGIFWIRGKPGSGKSTLMKFLVGHATTKAKLQVWSQNNRVAIASHYFWITGNVMQKSRRGLLQTLLFDVLRELPQLIDRVCSSRWTSPLETLTDSWTESELMAAFDALAQQTEKDLAVKFCFFIDGLDEYTAGEQTYNGMFEDLLQTLYNMVSLPCIKICVSSRPWNAFDLSLGPKAGDWRIQVEDLTKDDIKKYVKDKLEGSDYYKELEAHDGRFSQIPTVVVQKAEGVFLWVYLIVKSLITGLSKADTYEELLRRLSKIPGNLKKYFRHMLESIERDYWESTSRIFRVMIASGQPLPLLAFEFLDQEEKDPQYALHMSLDLFSTTTISSTYKRLRKRVEARGRDLLQISKNSDARFLQLQVDFLHRTVRDFFRETRAMDETLQLRETNDFSPLVSLCRIMLACGKALPYPTEIPVDFNQVFLFADGLMYYAWRIEDERSRDKDGSITPTEGDNTSLQDSFELLDELDRSNTQRLNKDGFHWSNYRELPNGNFKELRKKTFLATAIQSRLTLYVEHKIKCHNQVESKAGRPLLDYALRPTMITPLQPERPIPEGPVSPIVKYLLNKGANPNQRPRFYDEQSLWELFLAVCLNHSTNADKYNLKSGEIAETMLAMLSHGADTHAWRETRGHKRVGILEIAQGLDLTRGKLREIESLISEKQKEEENKMVSSGVFGFFQSAMVYFNR</sequence>
<dbReference type="InterPro" id="IPR056693">
    <property type="entry name" value="DUF7791"/>
</dbReference>
<evidence type="ECO:0000256" key="1">
    <source>
        <dbReference type="ARBA" id="ARBA00022737"/>
    </source>
</evidence>
<dbReference type="PANTHER" id="PTHR10039:SF5">
    <property type="entry name" value="NACHT DOMAIN-CONTAINING PROTEIN"/>
    <property type="match status" value="1"/>
</dbReference>
<dbReference type="Proteomes" id="UP001055172">
    <property type="component" value="Unassembled WGS sequence"/>
</dbReference>
<feature type="domain" description="Nephrocystin 3-like N-terminal" evidence="3">
    <location>
        <begin position="247"/>
        <end position="430"/>
    </location>
</feature>
<evidence type="ECO:0000259" key="3">
    <source>
        <dbReference type="Pfam" id="PF24883"/>
    </source>
</evidence>
<dbReference type="InterPro" id="IPR056884">
    <property type="entry name" value="NPHP3-like_N"/>
</dbReference>
<proteinExistence type="predicted"/>
<gene>
    <name evidence="5" type="ORF">ColLi_06516</name>
</gene>
<name>A0AA37GP50_9PEZI</name>
<keyword evidence="6" id="KW-1185">Reference proteome</keyword>
<dbReference type="InterPro" id="IPR027417">
    <property type="entry name" value="P-loop_NTPase"/>
</dbReference>
<feature type="coiled-coil region" evidence="2">
    <location>
        <begin position="124"/>
        <end position="221"/>
    </location>
</feature>
<protein>
    <recommendedName>
        <fullName evidence="7">NACHT domain-containing protein</fullName>
    </recommendedName>
</protein>
<dbReference type="PANTHER" id="PTHR10039">
    <property type="entry name" value="AMELOGENIN"/>
    <property type="match status" value="1"/>
</dbReference>